<protein>
    <submittedName>
        <fullName evidence="2">Uncharacterized protein</fullName>
    </submittedName>
</protein>
<organism evidence="2 3">
    <name type="scientific">Rhodoferax mekongensis</name>
    <dbReference type="NCBI Taxonomy" id="3068341"/>
    <lineage>
        <taxon>Bacteria</taxon>
        <taxon>Pseudomonadati</taxon>
        <taxon>Pseudomonadota</taxon>
        <taxon>Betaproteobacteria</taxon>
        <taxon>Burkholderiales</taxon>
        <taxon>Comamonadaceae</taxon>
        <taxon>Rhodoferax</taxon>
    </lineage>
</organism>
<dbReference type="RefSeq" id="WP_313866294.1">
    <property type="nucleotide sequence ID" value="NZ_CP132507.1"/>
</dbReference>
<feature type="signal peptide" evidence="1">
    <location>
        <begin position="1"/>
        <end position="24"/>
    </location>
</feature>
<dbReference type="Proteomes" id="UP001302257">
    <property type="component" value="Chromosome"/>
</dbReference>
<feature type="chain" id="PRO_5046016553" evidence="1">
    <location>
        <begin position="25"/>
        <end position="672"/>
    </location>
</feature>
<evidence type="ECO:0000256" key="1">
    <source>
        <dbReference type="SAM" id="SignalP"/>
    </source>
</evidence>
<evidence type="ECO:0000313" key="3">
    <source>
        <dbReference type="Proteomes" id="UP001302257"/>
    </source>
</evidence>
<dbReference type="EMBL" id="CP132507">
    <property type="protein sequence ID" value="WNO03389.1"/>
    <property type="molecule type" value="Genomic_DNA"/>
</dbReference>
<accession>A0ABZ0AUU0</accession>
<gene>
    <name evidence="2" type="ORF">RAN89_10660</name>
</gene>
<sequence length="672" mass="71702">MKTVHRLSLLASAALMTYAQQAYSAEPARILPVAAVIEDLRNTSTLDPEYKALVTAGLSQKTGPSFASGLKASFGARAVSGANNQTAGNTFSATMHVTRARSYEVIKGNGNSDLIASVTAGLYFTNIRTGEILMTVSRSAVSQAVVPTGSDLSAEKRKLFTAAVDSLVKTLATDGPAQFNPVVVEATVSDRVSEYLVLDGGYAQGVQLNDRFEGAGDQLVDIVYAGEKYAIAKSLFPSNISVGTAFQKFMAHPASGKDRPSVAVVLDGAPSGVSEEYLSRVFAEVLGDAAPVTLIQSDTNYTQMMSTIRSQEGVEISSLETANRPAPRYVVRLNVREPIAWEADTNLPYVKQRGYETLVFADLIDNTGRVVFSASGKDKIVDKVVNGVGVAPAERRDVNIKNAIHDLAKQFSKISELKRERTIVSGSTDAGLAINSEGKVFANSQQGYILRPMTLKVGSAAASVLVPIAEASVSEFAGKAATPLALGLPITEGSFKATSDTVFEVSRIGTQPKSHKSFSMCGPVEHFGAVATPNLMALSSLAMSTAMPGAFYVPNIRTLTDKTLTRASGFDPFMTRPVTQADFCIQPVDRVLLADEVCKDQCERPITATYTLRLKQGESVLSRTAFEGKFTSTGFYKSTSSENLKGVFEADVVDEAKQLLDKAAQKLTLPLQ</sequence>
<proteinExistence type="predicted"/>
<reference evidence="2 3" key="1">
    <citation type="submission" date="2023-08" db="EMBL/GenBank/DDBJ databases">
        <title>Rhodoferax potami sp. nov. and Rhodoferax mekongensis sp. nov., isolated from the Mekong River in Thailand.</title>
        <authorList>
            <person name="Kitikhun S."/>
            <person name="Charoenyingcharoen P."/>
            <person name="Siriarchawattana P."/>
            <person name="Likhitrattanapisal S."/>
            <person name="Nilsakha T."/>
            <person name="Chanpet A."/>
            <person name="Rattanawaree P."/>
            <person name="Ingsriswang S."/>
        </authorList>
    </citation>
    <scope>NUCLEOTIDE SEQUENCE [LARGE SCALE GENOMIC DNA]</scope>
    <source>
        <strain evidence="2 3">TBRC 17307</strain>
    </source>
</reference>
<keyword evidence="3" id="KW-1185">Reference proteome</keyword>
<name>A0ABZ0AUU0_9BURK</name>
<evidence type="ECO:0000313" key="2">
    <source>
        <dbReference type="EMBL" id="WNO03389.1"/>
    </source>
</evidence>
<keyword evidence="1" id="KW-0732">Signal</keyword>